<feature type="transmembrane region" description="Helical" evidence="6">
    <location>
        <begin position="187"/>
        <end position="209"/>
    </location>
</feature>
<evidence type="ECO:0000256" key="6">
    <source>
        <dbReference type="SAM" id="Phobius"/>
    </source>
</evidence>
<dbReference type="AlphaFoldDB" id="A0AAD5TVQ4"/>
<evidence type="ECO:0000313" key="9">
    <source>
        <dbReference type="Proteomes" id="UP001211065"/>
    </source>
</evidence>
<dbReference type="PANTHER" id="PTHR11562">
    <property type="entry name" value="CATION EFFLUX PROTEIN/ ZINC TRANSPORTER"/>
    <property type="match status" value="1"/>
</dbReference>
<gene>
    <name evidence="8" type="ORF">HK099_008555</name>
</gene>
<keyword evidence="5 6" id="KW-0472">Membrane</keyword>
<evidence type="ECO:0000259" key="7">
    <source>
        <dbReference type="Pfam" id="PF01545"/>
    </source>
</evidence>
<dbReference type="InterPro" id="IPR002524">
    <property type="entry name" value="Cation_efflux"/>
</dbReference>
<dbReference type="NCBIfam" id="TIGR01297">
    <property type="entry name" value="CDF"/>
    <property type="match status" value="1"/>
</dbReference>
<protein>
    <recommendedName>
        <fullName evidence="7">Cation efflux protein transmembrane domain-containing protein</fullName>
    </recommendedName>
</protein>
<reference evidence="8" key="1">
    <citation type="submission" date="2020-05" db="EMBL/GenBank/DDBJ databases">
        <title>Phylogenomic resolution of chytrid fungi.</title>
        <authorList>
            <person name="Stajich J.E."/>
            <person name="Amses K."/>
            <person name="Simmons R."/>
            <person name="Seto K."/>
            <person name="Myers J."/>
            <person name="Bonds A."/>
            <person name="Quandt C.A."/>
            <person name="Barry K."/>
            <person name="Liu P."/>
            <person name="Grigoriev I."/>
            <person name="Longcore J.E."/>
            <person name="James T.Y."/>
        </authorList>
    </citation>
    <scope>NUCLEOTIDE SEQUENCE</scope>
    <source>
        <strain evidence="8">JEL0476</strain>
    </source>
</reference>
<feature type="transmembrane region" description="Helical" evidence="6">
    <location>
        <begin position="291"/>
        <end position="314"/>
    </location>
</feature>
<keyword evidence="3" id="KW-0813">Transport</keyword>
<dbReference type="EMBL" id="JADGJW010000952">
    <property type="protein sequence ID" value="KAJ3209235.1"/>
    <property type="molecule type" value="Genomic_DNA"/>
</dbReference>
<evidence type="ECO:0000256" key="4">
    <source>
        <dbReference type="ARBA" id="ARBA00022989"/>
    </source>
</evidence>
<feature type="transmembrane region" description="Helical" evidence="6">
    <location>
        <begin position="156"/>
        <end position="175"/>
    </location>
</feature>
<feature type="domain" description="Cation efflux protein transmembrane" evidence="7">
    <location>
        <begin position="125"/>
        <end position="349"/>
    </location>
</feature>
<comment type="caution">
    <text evidence="8">The sequence shown here is derived from an EMBL/GenBank/DDBJ whole genome shotgun (WGS) entry which is preliminary data.</text>
</comment>
<dbReference type="InterPro" id="IPR050681">
    <property type="entry name" value="CDF/SLC30A"/>
</dbReference>
<organism evidence="8 9">
    <name type="scientific">Clydaea vesicula</name>
    <dbReference type="NCBI Taxonomy" id="447962"/>
    <lineage>
        <taxon>Eukaryota</taxon>
        <taxon>Fungi</taxon>
        <taxon>Fungi incertae sedis</taxon>
        <taxon>Chytridiomycota</taxon>
        <taxon>Chytridiomycota incertae sedis</taxon>
        <taxon>Chytridiomycetes</taxon>
        <taxon>Lobulomycetales</taxon>
        <taxon>Lobulomycetaceae</taxon>
        <taxon>Clydaea</taxon>
    </lineage>
</organism>
<accession>A0AAD5TVQ4</accession>
<keyword evidence="2 6" id="KW-0812">Transmembrane</keyword>
<feature type="transmembrane region" description="Helical" evidence="6">
    <location>
        <begin position="320"/>
        <end position="341"/>
    </location>
</feature>
<sequence length="432" mass="48372">MQYLKRKNSFSKTNPINYQPLTQLTDQQTLLNSSITNFLPDDDSLSTNSDEISSASTFQDKLDSNFSNSIITLQDLSKNNKSSNPYLINNSSNENAINSNYNPCKNLTKNNKSSNKNLNSNQRRLIIAVSICFTFFVVELLGGLQTHSLALVADSFHLLTDCAAYLVSLLAIYIGQKPANKKYSWGYARAEVLGAMISVVLIWILTFFLVLEAIERLNNPGKLVDGKEMLCFALFGLFCNILLLTTLGHDHDHSNHHKDIETKAGCEEDSLENQTSLPNSSKSKNINVRAAIIHALGDLLCSIGVLTSSIFIMIDPSWQILDPLCTFLFAFIVLCTTFNIIRDVLKTLMEATPSHLKSENYITQIEALEGVIKVEDIHIWSLTTEKTIVLLHVKITSQLDSCLFKRNKILADIKHIFSSDNFFHSTVEISSY</sequence>
<dbReference type="InterPro" id="IPR058533">
    <property type="entry name" value="Cation_efflux_TM"/>
</dbReference>
<keyword evidence="4 6" id="KW-1133">Transmembrane helix</keyword>
<dbReference type="PANTHER" id="PTHR11562:SF17">
    <property type="entry name" value="RE54080P-RELATED"/>
    <property type="match status" value="1"/>
</dbReference>
<evidence type="ECO:0000313" key="8">
    <source>
        <dbReference type="EMBL" id="KAJ3209235.1"/>
    </source>
</evidence>
<dbReference type="Pfam" id="PF01545">
    <property type="entry name" value="Cation_efflux"/>
    <property type="match status" value="1"/>
</dbReference>
<evidence type="ECO:0000256" key="5">
    <source>
        <dbReference type="ARBA" id="ARBA00023136"/>
    </source>
</evidence>
<keyword evidence="3" id="KW-0406">Ion transport</keyword>
<evidence type="ECO:0000256" key="3">
    <source>
        <dbReference type="ARBA" id="ARBA00022906"/>
    </source>
</evidence>
<dbReference type="GO" id="GO:0098771">
    <property type="term" value="P:inorganic ion homeostasis"/>
    <property type="evidence" value="ECO:0007669"/>
    <property type="project" value="UniProtKB-ARBA"/>
</dbReference>
<keyword evidence="3" id="KW-0864">Zinc transport</keyword>
<dbReference type="Gene3D" id="1.20.1510.10">
    <property type="entry name" value="Cation efflux protein transmembrane domain"/>
    <property type="match status" value="1"/>
</dbReference>
<dbReference type="InterPro" id="IPR027469">
    <property type="entry name" value="Cation_efflux_TMD_sf"/>
</dbReference>
<name>A0AAD5TVQ4_9FUNG</name>
<feature type="transmembrane region" description="Helical" evidence="6">
    <location>
        <begin position="125"/>
        <end position="144"/>
    </location>
</feature>
<evidence type="ECO:0000256" key="1">
    <source>
        <dbReference type="ARBA" id="ARBA00004141"/>
    </source>
</evidence>
<proteinExistence type="predicted"/>
<comment type="subcellular location">
    <subcellularLocation>
        <location evidence="1">Membrane</location>
        <topology evidence="1">Multi-pass membrane protein</topology>
    </subcellularLocation>
</comment>
<keyword evidence="9" id="KW-1185">Reference proteome</keyword>
<dbReference type="SUPFAM" id="SSF161111">
    <property type="entry name" value="Cation efflux protein transmembrane domain-like"/>
    <property type="match status" value="1"/>
</dbReference>
<evidence type="ECO:0000256" key="2">
    <source>
        <dbReference type="ARBA" id="ARBA00022692"/>
    </source>
</evidence>
<dbReference type="GO" id="GO:0030003">
    <property type="term" value="P:intracellular monoatomic cation homeostasis"/>
    <property type="evidence" value="ECO:0007669"/>
    <property type="project" value="UniProtKB-ARBA"/>
</dbReference>
<keyword evidence="3" id="KW-0862">Zinc</keyword>
<dbReference type="GO" id="GO:0005886">
    <property type="term" value="C:plasma membrane"/>
    <property type="evidence" value="ECO:0007669"/>
    <property type="project" value="TreeGrafter"/>
</dbReference>
<feature type="transmembrane region" description="Helical" evidence="6">
    <location>
        <begin position="229"/>
        <end position="248"/>
    </location>
</feature>
<dbReference type="GO" id="GO:0005385">
    <property type="term" value="F:zinc ion transmembrane transporter activity"/>
    <property type="evidence" value="ECO:0007669"/>
    <property type="project" value="TreeGrafter"/>
</dbReference>
<dbReference type="Proteomes" id="UP001211065">
    <property type="component" value="Unassembled WGS sequence"/>
</dbReference>